<keyword evidence="9" id="KW-0547">Nucleotide-binding</keyword>
<dbReference type="HOGENOM" id="CLU_000445_89_27_5"/>
<dbReference type="Pfam" id="PF00512">
    <property type="entry name" value="HisKA"/>
    <property type="match status" value="1"/>
</dbReference>
<dbReference type="PROSITE" id="PS50109">
    <property type="entry name" value="HIS_KIN"/>
    <property type="match status" value="1"/>
</dbReference>
<dbReference type="Pfam" id="PF02518">
    <property type="entry name" value="HATPase_c"/>
    <property type="match status" value="1"/>
</dbReference>
<gene>
    <name evidence="18" type="ordered locus">RCAP_rcc02581</name>
</gene>
<dbReference type="EC" id="2.7.13.3" evidence="3"/>
<evidence type="ECO:0000256" key="3">
    <source>
        <dbReference type="ARBA" id="ARBA00012438"/>
    </source>
</evidence>
<reference evidence="18 19" key="2">
    <citation type="journal article" date="2010" name="J. Bacteriol.">
        <title>Complete genome sequence of the photosynthetic purple nonsulfur bacterium Rhodobacter capsulatus SB 1003.</title>
        <authorList>
            <person name="Strnad H."/>
            <person name="Lapidus A."/>
            <person name="Paces J."/>
            <person name="Ulbrich P."/>
            <person name="Vlcek C."/>
            <person name="Paces V."/>
            <person name="Haselkorn R."/>
        </authorList>
    </citation>
    <scope>NUCLEOTIDE SEQUENCE [LARGE SCALE GENOMIC DNA]</scope>
    <source>
        <strain evidence="19">ATCC BAA-309 / NBRC 16581 / SB1003</strain>
    </source>
</reference>
<dbReference type="GO" id="GO:0005524">
    <property type="term" value="F:ATP binding"/>
    <property type="evidence" value="ECO:0007669"/>
    <property type="project" value="UniProtKB-KW"/>
</dbReference>
<dbReference type="Gene3D" id="3.30.565.10">
    <property type="entry name" value="Histidine kinase-like ATPase, C-terminal domain"/>
    <property type="match status" value="1"/>
</dbReference>
<evidence type="ECO:0000256" key="14">
    <source>
        <dbReference type="ARBA" id="ARBA00023136"/>
    </source>
</evidence>
<dbReference type="STRING" id="272942.RCAP_rcc02581"/>
<keyword evidence="8 15" id="KW-0812">Transmembrane</keyword>
<dbReference type="InterPro" id="IPR050980">
    <property type="entry name" value="2C_sensor_his_kinase"/>
</dbReference>
<dbReference type="EMBL" id="CP001312">
    <property type="protein sequence ID" value="ADE86311.1"/>
    <property type="molecule type" value="Genomic_DNA"/>
</dbReference>
<dbReference type="Proteomes" id="UP000002361">
    <property type="component" value="Chromosome"/>
</dbReference>
<dbReference type="PANTHER" id="PTHR44936:SF5">
    <property type="entry name" value="SENSOR HISTIDINE KINASE ENVZ"/>
    <property type="match status" value="1"/>
</dbReference>
<keyword evidence="5" id="KW-0997">Cell inner membrane</keyword>
<dbReference type="SUPFAM" id="SSF55874">
    <property type="entry name" value="ATPase domain of HSP90 chaperone/DNA topoisomerase II/histidine kinase"/>
    <property type="match status" value="1"/>
</dbReference>
<dbReference type="CDD" id="cd00075">
    <property type="entry name" value="HATPase"/>
    <property type="match status" value="1"/>
</dbReference>
<dbReference type="InterPro" id="IPR036097">
    <property type="entry name" value="HisK_dim/P_sf"/>
</dbReference>
<evidence type="ECO:0000313" key="19">
    <source>
        <dbReference type="Proteomes" id="UP000002361"/>
    </source>
</evidence>
<evidence type="ECO:0000256" key="7">
    <source>
        <dbReference type="ARBA" id="ARBA00022679"/>
    </source>
</evidence>
<evidence type="ECO:0000313" key="18">
    <source>
        <dbReference type="EMBL" id="ADE86311.1"/>
    </source>
</evidence>
<keyword evidence="14 15" id="KW-0472">Membrane</keyword>
<dbReference type="Gene3D" id="1.10.287.130">
    <property type="match status" value="1"/>
</dbReference>
<dbReference type="SMART" id="SM00388">
    <property type="entry name" value="HisKA"/>
    <property type="match status" value="1"/>
</dbReference>
<evidence type="ECO:0000256" key="13">
    <source>
        <dbReference type="ARBA" id="ARBA00023012"/>
    </source>
</evidence>
<dbReference type="GO" id="GO:0005886">
    <property type="term" value="C:plasma membrane"/>
    <property type="evidence" value="ECO:0007669"/>
    <property type="project" value="UniProtKB-SubCell"/>
</dbReference>
<dbReference type="InterPro" id="IPR005467">
    <property type="entry name" value="His_kinase_dom"/>
</dbReference>
<evidence type="ECO:0000256" key="2">
    <source>
        <dbReference type="ARBA" id="ARBA00004429"/>
    </source>
</evidence>
<protein>
    <recommendedName>
        <fullName evidence="3">histidine kinase</fullName>
        <ecNumber evidence="3">2.7.13.3</ecNumber>
    </recommendedName>
</protein>
<keyword evidence="7 18" id="KW-0808">Transferase</keyword>
<evidence type="ECO:0000256" key="4">
    <source>
        <dbReference type="ARBA" id="ARBA00022475"/>
    </source>
</evidence>
<dbReference type="PRINTS" id="PR00344">
    <property type="entry name" value="BCTRLSENSOR"/>
</dbReference>
<evidence type="ECO:0000256" key="9">
    <source>
        <dbReference type="ARBA" id="ARBA00022741"/>
    </source>
</evidence>
<feature type="domain" description="Histidine kinase" evidence="16">
    <location>
        <begin position="241"/>
        <end position="446"/>
    </location>
</feature>
<evidence type="ECO:0000259" key="16">
    <source>
        <dbReference type="PROSITE" id="PS50109"/>
    </source>
</evidence>
<keyword evidence="11" id="KW-0067">ATP-binding</keyword>
<proteinExistence type="predicted"/>
<keyword evidence="4" id="KW-1003">Cell membrane</keyword>
<dbReference type="InterPro" id="IPR003594">
    <property type="entry name" value="HATPase_dom"/>
</dbReference>
<dbReference type="InterPro" id="IPR003660">
    <property type="entry name" value="HAMP_dom"/>
</dbReference>
<dbReference type="SMART" id="SM00304">
    <property type="entry name" value="HAMP"/>
    <property type="match status" value="1"/>
</dbReference>
<dbReference type="InterPro" id="IPR036890">
    <property type="entry name" value="HATPase_C_sf"/>
</dbReference>
<dbReference type="PANTHER" id="PTHR44936">
    <property type="entry name" value="SENSOR PROTEIN CREC"/>
    <property type="match status" value="1"/>
</dbReference>
<dbReference type="InterPro" id="IPR004358">
    <property type="entry name" value="Sig_transdc_His_kin-like_C"/>
</dbReference>
<comment type="catalytic activity">
    <reaction evidence="1">
        <text>ATP + protein L-histidine = ADP + protein N-phospho-L-histidine.</text>
        <dbReference type="EC" id="2.7.13.3"/>
    </reaction>
</comment>
<dbReference type="OrthoDB" id="9804645at2"/>
<dbReference type="AlphaFoldDB" id="D5AN21"/>
<evidence type="ECO:0000256" key="12">
    <source>
        <dbReference type="ARBA" id="ARBA00022989"/>
    </source>
</evidence>
<evidence type="ECO:0000256" key="1">
    <source>
        <dbReference type="ARBA" id="ARBA00000085"/>
    </source>
</evidence>
<comment type="subcellular location">
    <subcellularLocation>
        <location evidence="2">Cell inner membrane</location>
        <topology evidence="2">Multi-pass membrane protein</topology>
    </subcellularLocation>
</comment>
<dbReference type="CDD" id="cd00082">
    <property type="entry name" value="HisKA"/>
    <property type="match status" value="1"/>
</dbReference>
<feature type="transmembrane region" description="Helical" evidence="15">
    <location>
        <begin position="14"/>
        <end position="38"/>
    </location>
</feature>
<dbReference type="eggNOG" id="COG0642">
    <property type="taxonomic scope" value="Bacteria"/>
</dbReference>
<keyword evidence="19" id="KW-1185">Reference proteome</keyword>
<dbReference type="Gene3D" id="6.10.340.10">
    <property type="match status" value="1"/>
</dbReference>
<evidence type="ECO:0000256" key="6">
    <source>
        <dbReference type="ARBA" id="ARBA00022553"/>
    </source>
</evidence>
<dbReference type="Pfam" id="PF00672">
    <property type="entry name" value="HAMP"/>
    <property type="match status" value="1"/>
</dbReference>
<dbReference type="GeneID" id="31491405"/>
<evidence type="ECO:0000256" key="10">
    <source>
        <dbReference type="ARBA" id="ARBA00022777"/>
    </source>
</evidence>
<evidence type="ECO:0000259" key="17">
    <source>
        <dbReference type="PROSITE" id="PS50885"/>
    </source>
</evidence>
<dbReference type="KEGG" id="rcp:RCAP_rcc02581"/>
<dbReference type="InterPro" id="IPR003661">
    <property type="entry name" value="HisK_dim/P_dom"/>
</dbReference>
<keyword evidence="13" id="KW-0902">Two-component regulatory system</keyword>
<feature type="domain" description="HAMP" evidence="17">
    <location>
        <begin position="182"/>
        <end position="233"/>
    </location>
</feature>
<feature type="transmembrane region" description="Helical" evidence="15">
    <location>
        <begin position="162"/>
        <end position="181"/>
    </location>
</feature>
<evidence type="ECO:0000256" key="8">
    <source>
        <dbReference type="ARBA" id="ARBA00022692"/>
    </source>
</evidence>
<reference key="1">
    <citation type="submission" date="2008-12" db="EMBL/GenBank/DDBJ databases">
        <title>Complete genome sequence of Rhodobacter capsulatus SB1003.</title>
        <authorList>
            <person name="Strnad H."/>
            <person name="Lapidus A."/>
            <person name="Vlcek C."/>
            <person name="Ulbrich P."/>
            <person name="Paces J."/>
            <person name="Maltsev N."/>
            <person name="Kumar V."/>
            <person name="Kogan Y."/>
            <person name="Milgram A."/>
            <person name="Rebrekov D."/>
            <person name="Mazur M."/>
            <person name="Cox R."/>
            <person name="Kyrpides N."/>
            <person name="Kolar M."/>
            <person name="Sachova J."/>
            <person name="Ridl J."/>
            <person name="Ivanova N."/>
            <person name="Kapatral V."/>
            <person name="Los T."/>
            <person name="Lykidis A."/>
            <person name="Mikhailova N."/>
            <person name="Reznik G."/>
            <person name="Vasieva O."/>
            <person name="Fonstein M."/>
            <person name="Paces V."/>
            <person name="Haselkorn R."/>
        </authorList>
    </citation>
    <scope>NUCLEOTIDE SEQUENCE</scope>
    <source>
        <strain>SB1003</strain>
    </source>
</reference>
<dbReference type="SUPFAM" id="SSF47384">
    <property type="entry name" value="Homodimeric domain of signal transducing histidine kinase"/>
    <property type="match status" value="1"/>
</dbReference>
<sequence length="446" mass="48949">MNFAWLKHFLPRGLYGRAALILILPVVTIQLVVSVVFIQRHFERVTEQMTTSMLREIALVIDRAETAETQAQAATRMAELAQALDLQLDLPAPRPVPAADRREITDFTGLTVQSTLRAGLPGMIALDLTAGGRVQLWVATRHGPLYIGFPRIWVSASNPHQLLVLMVFVSVLMTLIAFLFLRNQLRPIQRLARAAEAFGKGQVAPYRPTGALEVRAAGKAFLEMRDRIERQTESRRLMLSGISHDLRTPLTRLRLGLSMLPEEPETEAEIAAMARDVTEMGKMIDAFLNVAREEAMAGEPERVEICAFVAHVVEDAVRAGQPVQLVACPDAPVQAVLRPDALRRALENLIGNAVRYGTRAEVSVTVRPRSLRLVIEDDGPGIPAERREEAMRPFTRLDPARNQDRGQGVGLGLAIAADIARGHGGSLTLLEGKRLGGLAAELSLPL</sequence>
<dbReference type="PROSITE" id="PS50885">
    <property type="entry name" value="HAMP"/>
    <property type="match status" value="1"/>
</dbReference>
<keyword evidence="6" id="KW-0597">Phosphoprotein</keyword>
<keyword evidence="10 18" id="KW-0418">Kinase</keyword>
<dbReference type="RefSeq" id="WP_013068290.1">
    <property type="nucleotide sequence ID" value="NC_014034.1"/>
</dbReference>
<keyword evidence="12 15" id="KW-1133">Transmembrane helix</keyword>
<dbReference type="GO" id="GO:0000155">
    <property type="term" value="F:phosphorelay sensor kinase activity"/>
    <property type="evidence" value="ECO:0007669"/>
    <property type="project" value="InterPro"/>
</dbReference>
<evidence type="ECO:0000256" key="5">
    <source>
        <dbReference type="ARBA" id="ARBA00022519"/>
    </source>
</evidence>
<evidence type="ECO:0000256" key="15">
    <source>
        <dbReference type="SAM" id="Phobius"/>
    </source>
</evidence>
<evidence type="ECO:0000256" key="11">
    <source>
        <dbReference type="ARBA" id="ARBA00022840"/>
    </source>
</evidence>
<name>D5AN21_RHOCB</name>
<dbReference type="SMART" id="SM00387">
    <property type="entry name" value="HATPase_c"/>
    <property type="match status" value="1"/>
</dbReference>
<accession>D5AN21</accession>
<organism evidence="18 19">
    <name type="scientific">Rhodobacter capsulatus (strain ATCC BAA-309 / NBRC 16581 / SB1003)</name>
    <dbReference type="NCBI Taxonomy" id="272942"/>
    <lineage>
        <taxon>Bacteria</taxon>
        <taxon>Pseudomonadati</taxon>
        <taxon>Pseudomonadota</taxon>
        <taxon>Alphaproteobacteria</taxon>
        <taxon>Rhodobacterales</taxon>
        <taxon>Rhodobacter group</taxon>
        <taxon>Rhodobacter</taxon>
    </lineage>
</organism>